<name>A0A212TGK1_9MICO</name>
<dbReference type="RefSeq" id="WP_234994294.1">
    <property type="nucleotide sequence ID" value="NZ_FYEZ01000001.1"/>
</dbReference>
<reference evidence="1 2" key="1">
    <citation type="submission" date="2017-06" db="EMBL/GenBank/DDBJ databases">
        <authorList>
            <person name="Kim H.J."/>
            <person name="Triplett B.A."/>
        </authorList>
    </citation>
    <scope>NUCLEOTIDE SEQUENCE [LARGE SCALE GENOMIC DNA]</scope>
    <source>
        <strain evidence="1 2">DSM 22179</strain>
    </source>
</reference>
<proteinExistence type="predicted"/>
<dbReference type="InterPro" id="IPR047990">
    <property type="entry name" value="DLW39-like"/>
</dbReference>
<evidence type="ECO:0000313" key="2">
    <source>
        <dbReference type="Proteomes" id="UP000198122"/>
    </source>
</evidence>
<organism evidence="1 2">
    <name type="scientific">Kytococcus aerolatus</name>
    <dbReference type="NCBI Taxonomy" id="592308"/>
    <lineage>
        <taxon>Bacteria</taxon>
        <taxon>Bacillati</taxon>
        <taxon>Actinomycetota</taxon>
        <taxon>Actinomycetes</taxon>
        <taxon>Micrococcales</taxon>
        <taxon>Kytococcaceae</taxon>
        <taxon>Kytococcus</taxon>
    </lineage>
</organism>
<evidence type="ECO:0000313" key="1">
    <source>
        <dbReference type="EMBL" id="SNC65187.1"/>
    </source>
</evidence>
<keyword evidence="2" id="KW-1185">Reference proteome</keyword>
<sequence>MKKLIIAATLAGAAALAARQISRRSVRTAELWAVATDDLPPQA</sequence>
<dbReference type="NCBIfam" id="NF038356">
    <property type="entry name" value="actino_DLW39"/>
    <property type="match status" value="1"/>
</dbReference>
<accession>A0A212TGK1</accession>
<gene>
    <name evidence="1" type="ORF">SAMN05445756_1269</name>
</gene>
<protein>
    <submittedName>
        <fullName evidence="1">Uncharacterized protein</fullName>
    </submittedName>
</protein>
<dbReference type="EMBL" id="FYEZ01000001">
    <property type="protein sequence ID" value="SNC65187.1"/>
    <property type="molecule type" value="Genomic_DNA"/>
</dbReference>
<dbReference type="Proteomes" id="UP000198122">
    <property type="component" value="Unassembled WGS sequence"/>
</dbReference>
<dbReference type="AlphaFoldDB" id="A0A212TGK1"/>